<dbReference type="PANTHER" id="PTHR33352">
    <property type="entry name" value="SLR1095 PROTEIN"/>
    <property type="match status" value="1"/>
</dbReference>
<dbReference type="OrthoDB" id="151477at2"/>
<dbReference type="Pfam" id="PF05685">
    <property type="entry name" value="Uma2"/>
    <property type="match status" value="1"/>
</dbReference>
<dbReference type="Gene3D" id="3.90.1570.10">
    <property type="entry name" value="tt1808, chain A"/>
    <property type="match status" value="1"/>
</dbReference>
<feature type="domain" description="Putative restriction endonuclease" evidence="2">
    <location>
        <begin position="40"/>
        <end position="153"/>
    </location>
</feature>
<gene>
    <name evidence="3" type="ORF">A9Q02_03600</name>
</gene>
<keyword evidence="1" id="KW-0175">Coiled coil</keyword>
<evidence type="ECO:0000313" key="4">
    <source>
        <dbReference type="Proteomes" id="UP000220922"/>
    </source>
</evidence>
<keyword evidence="4" id="KW-1185">Reference proteome</keyword>
<dbReference type="CDD" id="cd06260">
    <property type="entry name" value="DUF820-like"/>
    <property type="match status" value="1"/>
</dbReference>
<dbReference type="InterPro" id="IPR011335">
    <property type="entry name" value="Restrct_endonuc-II-like"/>
</dbReference>
<dbReference type="PANTHER" id="PTHR33352:SF3">
    <property type="entry name" value="SLR1612 PROTEIN"/>
    <property type="match status" value="1"/>
</dbReference>
<evidence type="ECO:0000256" key="1">
    <source>
        <dbReference type="SAM" id="Coils"/>
    </source>
</evidence>
<organism evidence="3 4">
    <name type="scientific">Candidatus Chloroploca asiatica</name>
    <dbReference type="NCBI Taxonomy" id="1506545"/>
    <lineage>
        <taxon>Bacteria</taxon>
        <taxon>Bacillati</taxon>
        <taxon>Chloroflexota</taxon>
        <taxon>Chloroflexia</taxon>
        <taxon>Chloroflexales</taxon>
        <taxon>Chloroflexineae</taxon>
        <taxon>Oscillochloridaceae</taxon>
        <taxon>Candidatus Chloroploca</taxon>
    </lineage>
</organism>
<dbReference type="InterPro" id="IPR008538">
    <property type="entry name" value="Uma2"/>
</dbReference>
<evidence type="ECO:0000313" key="3">
    <source>
        <dbReference type="EMBL" id="PDV98174.1"/>
    </source>
</evidence>
<dbReference type="RefSeq" id="WP_097653901.1">
    <property type="nucleotide sequence ID" value="NZ_LYXE01000110.1"/>
</dbReference>
<dbReference type="Proteomes" id="UP000220922">
    <property type="component" value="Unassembled WGS sequence"/>
</dbReference>
<dbReference type="SUPFAM" id="SSF52980">
    <property type="entry name" value="Restriction endonuclease-like"/>
    <property type="match status" value="1"/>
</dbReference>
<dbReference type="InterPro" id="IPR012296">
    <property type="entry name" value="Nuclease_put_TT1808"/>
</dbReference>
<protein>
    <recommendedName>
        <fullName evidence="2">Putative restriction endonuclease domain-containing protein</fullName>
    </recommendedName>
</protein>
<accession>A0A2H3KJQ9</accession>
<proteinExistence type="predicted"/>
<sequence length="259" mass="29973">MAEVKADVVYTDAPLDDPDEASLHYYDHHPTREDLMGESVAHSWLIAYVQQVLAWLYGAERWFVVNDLNIYRTRSRYEYPVAPDVAVFKGVVLEGHNRHRFRSWRLYLPDRPPPQVVFEFCSESTWRDDLQQKPRQYAALGVREYFVYDPNDPPYTRRLGGRLYGWRIEHGKAVPLAPDATGRIWSAELASYLVADGAWLRFYDRDGMRRLTQAEAERAAKEAERAAKEAERAAKEAERAAKEAAWAKLRELGIDPSEL</sequence>
<dbReference type="EMBL" id="LYXE01000110">
    <property type="protein sequence ID" value="PDV98174.1"/>
    <property type="molecule type" value="Genomic_DNA"/>
</dbReference>
<name>A0A2H3KJQ9_9CHLR</name>
<evidence type="ECO:0000259" key="2">
    <source>
        <dbReference type="Pfam" id="PF05685"/>
    </source>
</evidence>
<feature type="coiled-coil region" evidence="1">
    <location>
        <begin position="209"/>
        <end position="247"/>
    </location>
</feature>
<comment type="caution">
    <text evidence="3">The sequence shown here is derived from an EMBL/GenBank/DDBJ whole genome shotgun (WGS) entry which is preliminary data.</text>
</comment>
<reference evidence="3 4" key="1">
    <citation type="submission" date="2016-05" db="EMBL/GenBank/DDBJ databases">
        <authorList>
            <person name="Lavstsen T."/>
            <person name="Jespersen J.S."/>
        </authorList>
    </citation>
    <scope>NUCLEOTIDE SEQUENCE [LARGE SCALE GENOMIC DNA]</scope>
    <source>
        <strain evidence="3 4">B7-9</strain>
    </source>
</reference>
<dbReference type="AlphaFoldDB" id="A0A2H3KJQ9"/>